<protein>
    <submittedName>
        <fullName evidence="4">FAD-dependent oxidoreductase</fullName>
    </submittedName>
</protein>
<dbReference type="PIRSF" id="PIRSF037495">
    <property type="entry name" value="Opine_OX_OoxA/HcnB"/>
    <property type="match status" value="1"/>
</dbReference>
<evidence type="ECO:0000313" key="5">
    <source>
        <dbReference type="Proteomes" id="UP001595799"/>
    </source>
</evidence>
<dbReference type="Proteomes" id="UP001595799">
    <property type="component" value="Unassembled WGS sequence"/>
</dbReference>
<dbReference type="InterPro" id="IPR017224">
    <property type="entry name" value="Opine_Oxase_asu/HCN_bsu"/>
</dbReference>
<evidence type="ECO:0000313" key="4">
    <source>
        <dbReference type="EMBL" id="MFC4350727.1"/>
    </source>
</evidence>
<keyword evidence="1" id="KW-0560">Oxidoreductase</keyword>
<name>A0ABV8UIW1_9PROT</name>
<accession>A0ABV8UIW1</accession>
<evidence type="ECO:0000259" key="2">
    <source>
        <dbReference type="Pfam" id="PF07992"/>
    </source>
</evidence>
<evidence type="ECO:0000256" key="1">
    <source>
        <dbReference type="ARBA" id="ARBA00023002"/>
    </source>
</evidence>
<feature type="domain" description="FAD/NAD(P)-binding" evidence="2">
    <location>
        <begin position="6"/>
        <end position="307"/>
    </location>
</feature>
<dbReference type="InterPro" id="IPR041854">
    <property type="entry name" value="BFD-like_2Fe2S-bd_dom_sf"/>
</dbReference>
<proteinExistence type="predicted"/>
<keyword evidence="5" id="KW-1185">Reference proteome</keyword>
<dbReference type="Pfam" id="PF17806">
    <property type="entry name" value="SO_alpha_A3"/>
    <property type="match status" value="1"/>
</dbReference>
<dbReference type="EMBL" id="JBHSCW010000002">
    <property type="protein sequence ID" value="MFC4350727.1"/>
    <property type="molecule type" value="Genomic_DNA"/>
</dbReference>
<reference evidence="5" key="1">
    <citation type="journal article" date="2019" name="Int. J. Syst. Evol. Microbiol.">
        <title>The Global Catalogue of Microorganisms (GCM) 10K type strain sequencing project: providing services to taxonomists for standard genome sequencing and annotation.</title>
        <authorList>
            <consortium name="The Broad Institute Genomics Platform"/>
            <consortium name="The Broad Institute Genome Sequencing Center for Infectious Disease"/>
            <person name="Wu L."/>
            <person name="Ma J."/>
        </authorList>
    </citation>
    <scope>NUCLEOTIDE SEQUENCE [LARGE SCALE GENOMIC DNA]</scope>
    <source>
        <strain evidence="5">CECT 8472</strain>
    </source>
</reference>
<dbReference type="CDD" id="cd19946">
    <property type="entry name" value="GlpA-like_Fer2_BFD-like"/>
    <property type="match status" value="1"/>
</dbReference>
<dbReference type="InterPro" id="IPR023753">
    <property type="entry name" value="FAD/NAD-binding_dom"/>
</dbReference>
<gene>
    <name evidence="4" type="ORF">ACFOW6_04130</name>
</gene>
<dbReference type="InterPro" id="IPR051691">
    <property type="entry name" value="Metab_Enz_Cyan_OpOx_G3PDH"/>
</dbReference>
<dbReference type="PRINTS" id="PR00411">
    <property type="entry name" value="PNDRDTASEI"/>
</dbReference>
<dbReference type="PANTHER" id="PTHR42949">
    <property type="entry name" value="ANAEROBIC GLYCEROL-3-PHOSPHATE DEHYDROGENASE SUBUNIT B"/>
    <property type="match status" value="1"/>
</dbReference>
<dbReference type="Gene3D" id="3.50.50.60">
    <property type="entry name" value="FAD/NAD(P)-binding domain"/>
    <property type="match status" value="2"/>
</dbReference>
<comment type="caution">
    <text evidence="4">The sequence shown here is derived from an EMBL/GenBank/DDBJ whole genome shotgun (WGS) entry which is preliminary data.</text>
</comment>
<dbReference type="InterPro" id="IPR041117">
    <property type="entry name" value="SoxA_A3"/>
</dbReference>
<evidence type="ECO:0000259" key="3">
    <source>
        <dbReference type="Pfam" id="PF17806"/>
    </source>
</evidence>
<dbReference type="PRINTS" id="PR00368">
    <property type="entry name" value="FADPNR"/>
</dbReference>
<feature type="domain" description="SoxA A3" evidence="3">
    <location>
        <begin position="392"/>
        <end position="455"/>
    </location>
</feature>
<sequence>MKRQPVIVGAGPAGVRAAETLVKAGLRPVVLDEGFKAGGQIYRQPPVPDGREPEDLYGSEAEKACALHETFERIRPNIDYRPRTLAWNVIGDTVDYYDESADVAGRLQASHLVLATGATDRTLPLPGWTLPGVYSLGGAQISLKAHHSLIGREVVFVGTGPLLYLVSLQYAKAGADVKAVVETASWSNQLRHASGLAHLPYAAVRGVGFMLSLRRMGVPIYRGAHAIRFEGDPDDGLSAVSFESGGRSHQLSCVAAAMGFGVRSEWQLAELAGAQLNWSDIQQQWVPALTDHVRASVDSLYLAGDGAGVCGAEAAEMRGELAGFALLQDLGHSVDSGRRQVLEKTLKKQWRVRAALDRMYPVPMHLLDELAEDTLVCRCEAIAAGEIRHILVRPGAEDVNRAKAFSRAGMGRCQGRMCALNVQAIVERAKEQGPQAIGWQRTQPPIKPVPMAAMADAYVPDPEGTRE</sequence>
<dbReference type="SUPFAM" id="SSF51905">
    <property type="entry name" value="FAD/NAD(P)-binding domain"/>
    <property type="match status" value="1"/>
</dbReference>
<dbReference type="Gene3D" id="1.10.10.1100">
    <property type="entry name" value="BFD-like [2Fe-2S]-binding domain"/>
    <property type="match status" value="1"/>
</dbReference>
<dbReference type="RefSeq" id="WP_382421072.1">
    <property type="nucleotide sequence ID" value="NZ_JBHSCW010000002.1"/>
</dbReference>
<organism evidence="4 5">
    <name type="scientific">Fodinicurvata halophila</name>
    <dbReference type="NCBI Taxonomy" id="1419723"/>
    <lineage>
        <taxon>Bacteria</taxon>
        <taxon>Pseudomonadati</taxon>
        <taxon>Pseudomonadota</taxon>
        <taxon>Alphaproteobacteria</taxon>
        <taxon>Rhodospirillales</taxon>
        <taxon>Rhodovibrionaceae</taxon>
        <taxon>Fodinicurvata</taxon>
    </lineage>
</organism>
<dbReference type="PANTHER" id="PTHR42949:SF3">
    <property type="entry name" value="ANAEROBIC GLYCEROL-3-PHOSPHATE DEHYDROGENASE SUBUNIT B"/>
    <property type="match status" value="1"/>
</dbReference>
<dbReference type="InterPro" id="IPR036188">
    <property type="entry name" value="FAD/NAD-bd_sf"/>
</dbReference>
<dbReference type="Pfam" id="PF07992">
    <property type="entry name" value="Pyr_redox_2"/>
    <property type="match status" value="1"/>
</dbReference>